<name>A0A507SMC7_9BACT</name>
<dbReference type="RefSeq" id="WP_141484108.1">
    <property type="nucleotide sequence ID" value="NZ_SMDN01000011.1"/>
</dbReference>
<proteinExistence type="predicted"/>
<evidence type="ECO:0000313" key="3">
    <source>
        <dbReference type="EMBL" id="TQC51375.1"/>
    </source>
</evidence>
<dbReference type="OrthoDB" id="403891at2"/>
<dbReference type="EMBL" id="SMDN01000011">
    <property type="protein sequence ID" value="TQC51375.1"/>
    <property type="molecule type" value="Genomic_DNA"/>
</dbReference>
<evidence type="ECO:0000256" key="1">
    <source>
        <dbReference type="SAM" id="Coils"/>
    </source>
</evidence>
<reference evidence="3 4" key="1">
    <citation type="submission" date="2019-03" db="EMBL/GenBank/DDBJ databases">
        <title>Characterization of a novel Mycoplasma cynos real-time PCR assay.</title>
        <authorList>
            <person name="Tallmadge R.L."/>
            <person name="Mitchell P.K."/>
            <person name="Goodman L."/>
        </authorList>
    </citation>
    <scope>NUCLEOTIDE SEQUENCE [LARGE SCALE GENOMIC DNA]</scope>
    <source>
        <strain evidence="3 4">1642</strain>
    </source>
</reference>
<keyword evidence="2" id="KW-0812">Transmembrane</keyword>
<protein>
    <submittedName>
        <fullName evidence="3">PDxFFG protein</fullName>
    </submittedName>
</protein>
<keyword evidence="4" id="KW-1185">Reference proteome</keyword>
<dbReference type="Proteomes" id="UP000320801">
    <property type="component" value="Unassembled WGS sequence"/>
</dbReference>
<comment type="caution">
    <text evidence="3">The sequence shown here is derived from an EMBL/GenBank/DDBJ whole genome shotgun (WGS) entry which is preliminary data.</text>
</comment>
<feature type="transmembrane region" description="Helical" evidence="2">
    <location>
        <begin position="12"/>
        <end position="36"/>
    </location>
</feature>
<accession>A0A507SMC7</accession>
<keyword evidence="2" id="KW-1133">Transmembrane helix</keyword>
<gene>
    <name evidence="3" type="ORF">E1I18_02940</name>
</gene>
<evidence type="ECO:0000313" key="4">
    <source>
        <dbReference type="Proteomes" id="UP000320801"/>
    </source>
</evidence>
<keyword evidence="2" id="KW-0472">Membrane</keyword>
<evidence type="ECO:0000256" key="2">
    <source>
        <dbReference type="SAM" id="Phobius"/>
    </source>
</evidence>
<keyword evidence="1" id="KW-0175">Coiled coil</keyword>
<feature type="coiled-coil region" evidence="1">
    <location>
        <begin position="482"/>
        <end position="561"/>
    </location>
</feature>
<organism evidence="3 4">
    <name type="scientific">Mycoplasmopsis mucosicanis</name>
    <dbReference type="NCBI Taxonomy" id="458208"/>
    <lineage>
        <taxon>Bacteria</taxon>
        <taxon>Bacillati</taxon>
        <taxon>Mycoplasmatota</taxon>
        <taxon>Mycoplasmoidales</taxon>
        <taxon>Metamycoplasmataceae</taxon>
        <taxon>Mycoplasmopsis</taxon>
    </lineage>
</organism>
<dbReference type="NCBIfam" id="NF012210">
    <property type="entry name" value="PDxFFG"/>
    <property type="match status" value="1"/>
</dbReference>
<sequence>MKKEKKKINWRTLVWPKYLISLGVVSIAAAATLAIFKYNSANPQLQQGTAAQYLKNEFLDPSATPKMMLVNIAKDKSIAEFDPKRGEEGSVKVGDNWVEYNQFLNDYYKENKALPYLNIRYGSFDFYNEYLEAVTAKDFYEFTQWFMKNVSWGPEIITLKEFSIVKGVEQKGNSITLGAHANQEKEVTTIKFFPDAFFGSLPLHSRLSGSGNAPDSLLYKINKKLLTSDEIKKFLEKTNEYNSLANISKETLNDQSFRSINDKRALLGKKIFAVKGPKLDEVEKNAYSSIEKARLGVHSDYVSIVFANDEKQAKDKFASQLATYAKTPVAKYISDISKYTFEQKTIVNAVIQEYQQTQKQGAHDEYLQLIFDDGKTFVLNEAIDNVEYHNANGNAKADIVEDITQGFEHAKQIYSSLVSNVEALYSKYFTENKLFTEEKRNKLSQLVQELEELGLIEQKIIELNNFIQSHQNTNQGFLESEVSRLDKEIATHQAEINELNTQISAKREHLSKNSLDEQAKNQGYEELIKLQQELKTTEDKLHEALNKKEKIEKELAQIKLKGPLADQLKNAHDEIINLNNKKQKSNPDLIKKEIADLLVSIGLKANQADALVGLEKLHNEIKSSKFQKITEKFDTDTQKAQYTLDLRMFVAQKNPYYVLYNEILGGDPFAKLKPESPHVVLYSVDTAFLPTQLIALDELKDLINHTQVNWRDYSNLDGFLRSQNDIKTKEFYVYAPKINEISKEVKIDEQKLNQMIDQKSSKYDQIVQSFSSDKELSEASQAFDSIVKNSPVSVLFTEFESISKDISYTVDHFIANTKLQLRLDVLNTIYRNDNLKTTYYPKITEAIDSDSLLKTHKDDIENLFKTASKLKLDLIKQNNSFKDEIVQFVKKLYAGLHAINDFYKKHSEDFKKYSDTRFKVFDQKIAQILNEIKSVNLSNEKFSQDLSKILEFSKQKVAELKSSLSSVPQEIIDLNTQFSNSIQYVNSLIDDNLLSYENYFKENFPFYASLILTDVFAEIGFKGEQENQKRKFIGALVNPVYLLKEHISHLNTQKATDLEQKAVKLEELLSKNGISESEIKSIKDQIVDAKAYANYYKNLAKKTLGDDQLVEKLSQINELREAWNQYDFDAKSTYDIDALPEEIFEKYRDKLGGFVGTFNEYMKISTKYNDAFNNIKEKLLTDAQKLYMNAHKIVGLDSTLNTSLQQTKQHALNISRRDIIDNVAYSTLESSKPIELNETNKLVVANSKIELIDKLTKLGIIKERNTDELNEFVAKNVHKVHVKDFKKDNSKLIFTLIDSNNQSKLKDDLIHQQLNQKYLKFSVDAKSVVAKNKETIREVKDFLALLGYKLVLQPSTIKEEGSKVVVDENGQSKTVSTFNIYSEAYDGFTEELLAKVPWAGEYLDEEHLEKSLNEKGEFEYKIVKGKFLGFRPDSRIGLWALIAMANPKYKGLSIDFLKFVAAHEYGHHITLNAAQDLGDKGQKPLFGSALLPGATPSINNYYSRDTIDLYLKARTHLGLNSSPFLNQPNIQSENNEGEYLLFNEAHKKGDKVVIDKSTLEQSKNVWGHEIGKEDLKDVLQNDARRFVQTYEGLLKATEKRRQQNGLSDPKDQKWLEVFDLWLMNTLDQNSGTLNPTKNSDSKNPVKYMIKDKDGKWRFKPATLAMLKGVLKDGKGNDIEFEELNGHIVPKIVEGQKDADGKYIKITKVLVYNANGTPIVNVPLNIDFTSKNNPYLELDGNKNVTVDFIDAKIKEAIRTIVSLIVDEYSINGWDKSTTDTSIQPSTQIAYPKYSEFLSSAEKNYNNSILKPYVGYLKSRDVKTGALNPNFARASYYDSEGNEVDLSKNPLPVPGIPGGLAQRLRYENYYLRIAYAQQKTKADISDLINAFYSKPGQFLTSFGAGGNHSLWLNSNEQYIANIALEESYEDINIFGDDGVQTFDLKKSPKSFGYFIPGILGNNPKTNQYLVLDSHGNIVQSRPSQSQPNGLDYASITQIKINESLLPKDVERSLFESYFIMQNGAKKYGFDISFSDIDSFIRFASVDTTKAQLDPNKKVVNWDLDYVKERFDIEKFVKGLQNALSTPNTLSAKERQRLLELLNLNDQQAFANEIMSRFSTSRLALFMKDISLKTINDKINENPENVYRYGWIFDKSLGYGLFKSEDVVAANHNDKNAFKNWDISVKVLFDSFEKFAKTNDIDFANLTIFDELVLDSKTQIASSQFVYNVFANKFSVLDLLLSYSRGYTKKSRPTNDVEQYFRTKTERKFNEQFSDYTYSFAEVINRDNLQITYSPSNNQFANLPSFLSNASEANTGLEYVVDGTYTDRWNKSLINYSSRDGVSVRQAIIDYETKADDEEKLRAQKLGKRFVESSFKKQSDFSEDANKSSTYFGRFKSINNGWFKDRWYRDVLNFRLYDDEGKPIEDDTIRINDLQGNKVTNRPQAFWQYYIQSQGVGKRNLSNIWRNTDKDAVALFGYLNSQDAAKVEYLVFEDIQTKEKKLLKINKTNASNMFYYKTQNVNNEKDPNARHWLKDEAYKYDDSNGHHEGKGFVAWVSDYAIMSNYANKLLSPGHEYKVYFAADQSGQKTLNIDLGTYESVSENGKTFSQAPTAVYVKDIDGQKQTIMRVGVQFNGAK</sequence>